<dbReference type="Gene3D" id="3.40.50.300">
    <property type="entry name" value="P-loop containing nucleotide triphosphate hydrolases"/>
    <property type="match status" value="2"/>
</dbReference>
<dbReference type="SUPFAM" id="SSF52540">
    <property type="entry name" value="P-loop containing nucleoside triphosphate hydrolases"/>
    <property type="match status" value="2"/>
</dbReference>
<keyword evidence="2" id="KW-0547">Nucleotide-binding</keyword>
<dbReference type="Proteomes" id="UP001597214">
    <property type="component" value="Unassembled WGS sequence"/>
</dbReference>
<sequence>MTQLTTGRPSLSHDELMTNLTGLYEEMKKSDQDRARKMVQLLKKVHDREYSIGFCGHFSAGKSSMINELAGNEILPSSPIPTSANLVKVRSGEEIARVYLFNGEVLEFPAPYDLNEIKKFCMDGDEVEWIEISTASSYIPDGVTILDTPGIDSVDDAHRVATESALHLADIILYMMDYNHVQSEVSFHFTKKLQEMNKPIYLVINQIDKHQDSELPFNEFQQGVIRSFSDWGVHPEGIFYTSLKDETSPNNQLSDLKSLLSLKWENRDEALLEGVQHSASTLIMEHIQRHAEERTTDSEKWLEKIAHLTKEQIDELSKTVSSLQKHIVEKRATVEEAKIWFNKELTKLLESAYVMPFQTRELAKLFLESIQPEFKVGFIFSKQKTETERQDRLQAFYEDLMEKVESQINWHVKDLLSTFLSNYDLEGTFSTELHDLKVEMTKADLHNLVKTGAKVTGDTVLHFTNDVANECKKRYKHEAHKILDTWLDFLQKKVEAELHESEQELKKYDEYVDAVHYLNNVRSELTSLENRLKTILMEGPMSDVQEVKQSLLHAFNEKKATQVVGKYEVKKEKPKAPIALEDKQNSSTLTRNVDPMKMVEKIEVVTSSLRGLKGTQTIVQQLTDKANRLKHQSFTIALFGAFSAGKSSFANALMGTKLLPVSPNPTTATINKIKPVTDEIPHGTVKVQVKDQEQLEKDLQFSLKFFDLAFHSMPEALKLIEKVLHLTDIEPRQKPHYSFLKAVHNGYHQMKDHLGQLLFVGLEKFEEFVANEEKSCFVEWIDVHYDCPLTKQGITLVDTPGADSINARHTGVAFEYIKNADAILFVTYYNHAFSKADREFLIQLGRVKDAFELDKMFFMINAADLAASEDELFLVTDYVTDQLMSYGIRNPRIYPLSSQLALKEKEGEPIHHSVLKSSGIAQFETEFKDFIKYELTELTVASARLDLKRVEHIISEYIETALIGNEQKEQRKEKLEQDFSHILELIQSMSTQSYERALEKETKELVYYVKQRIFLRFTDMFTESFHPSVLSDESKNIKKALSQCLEELLEFVAFDLAQELRATSVRLEGFINKQLTSIHHYTNEEILKYHESLQLSFVEGEKIKTLDIRSALPNINRDPINKVLSSFKNPKSFFEKNGKKQMRDDLESALQKPVTDYLEERSLEMAQFYKEEFLNKVKNWRNHGEIEVQHYFEGLFDILSEKMDIEELRGIQSKVSRLIQ</sequence>
<organism evidence="8 9">
    <name type="scientific">Bacillus salitolerans</name>
    <dbReference type="NCBI Taxonomy" id="1437434"/>
    <lineage>
        <taxon>Bacteria</taxon>
        <taxon>Bacillati</taxon>
        <taxon>Bacillota</taxon>
        <taxon>Bacilli</taxon>
        <taxon>Bacillales</taxon>
        <taxon>Bacillaceae</taxon>
        <taxon>Bacillus</taxon>
    </lineage>
</organism>
<evidence type="ECO:0000313" key="8">
    <source>
        <dbReference type="EMBL" id="MFD1738456.1"/>
    </source>
</evidence>
<proteinExistence type="predicted"/>
<comment type="caution">
    <text evidence="8">The sequence shown here is derived from an EMBL/GenBank/DDBJ whole genome shotgun (WGS) entry which is preliminary data.</text>
</comment>
<keyword evidence="5" id="KW-0472">Membrane</keyword>
<dbReference type="InterPro" id="IPR027094">
    <property type="entry name" value="Mitofusin_fam"/>
</dbReference>
<evidence type="ECO:0000256" key="4">
    <source>
        <dbReference type="ARBA" id="ARBA00023134"/>
    </source>
</evidence>
<comment type="subcellular location">
    <subcellularLocation>
        <location evidence="1">Membrane</location>
    </subcellularLocation>
</comment>
<keyword evidence="4" id="KW-0342">GTP-binding</keyword>
<dbReference type="InterPro" id="IPR005225">
    <property type="entry name" value="Small_GTP-bd"/>
</dbReference>
<dbReference type="RefSeq" id="WP_377929662.1">
    <property type="nucleotide sequence ID" value="NZ_JBHUEM010000045.1"/>
</dbReference>
<dbReference type="PANTHER" id="PTHR10465">
    <property type="entry name" value="TRANSMEMBRANE GTPASE FZO1"/>
    <property type="match status" value="1"/>
</dbReference>
<feature type="domain" description="Dynamin N-terminal" evidence="7">
    <location>
        <begin position="52"/>
        <end position="207"/>
    </location>
</feature>
<evidence type="ECO:0000256" key="6">
    <source>
        <dbReference type="SAM" id="Coils"/>
    </source>
</evidence>
<evidence type="ECO:0000256" key="5">
    <source>
        <dbReference type="ARBA" id="ARBA00023136"/>
    </source>
</evidence>
<dbReference type="NCBIfam" id="TIGR00231">
    <property type="entry name" value="small_GTP"/>
    <property type="match status" value="1"/>
</dbReference>
<dbReference type="InterPro" id="IPR027417">
    <property type="entry name" value="P-loop_NTPase"/>
</dbReference>
<feature type="coiled-coil region" evidence="6">
    <location>
        <begin position="958"/>
        <end position="985"/>
    </location>
</feature>
<gene>
    <name evidence="8" type="ORF">ACFSCX_18185</name>
</gene>
<keyword evidence="3" id="KW-0378">Hydrolase</keyword>
<dbReference type="CDD" id="cd09912">
    <property type="entry name" value="DLP_2"/>
    <property type="match status" value="2"/>
</dbReference>
<feature type="domain" description="Dynamin N-terminal" evidence="7">
    <location>
        <begin position="636"/>
        <end position="851"/>
    </location>
</feature>
<dbReference type="EMBL" id="JBHUEM010000045">
    <property type="protein sequence ID" value="MFD1738456.1"/>
    <property type="molecule type" value="Genomic_DNA"/>
</dbReference>
<keyword evidence="9" id="KW-1185">Reference proteome</keyword>
<keyword evidence="6" id="KW-0175">Coiled coil</keyword>
<accession>A0ABW4LUB3</accession>
<evidence type="ECO:0000313" key="9">
    <source>
        <dbReference type="Proteomes" id="UP001597214"/>
    </source>
</evidence>
<dbReference type="PANTHER" id="PTHR10465:SF0">
    <property type="entry name" value="SARCALUMENIN"/>
    <property type="match status" value="1"/>
</dbReference>
<evidence type="ECO:0000259" key="7">
    <source>
        <dbReference type="Pfam" id="PF00350"/>
    </source>
</evidence>
<evidence type="ECO:0000256" key="2">
    <source>
        <dbReference type="ARBA" id="ARBA00022741"/>
    </source>
</evidence>
<feature type="coiled-coil region" evidence="6">
    <location>
        <begin position="491"/>
        <end position="538"/>
    </location>
</feature>
<name>A0ABW4LUB3_9BACI</name>
<dbReference type="InterPro" id="IPR045063">
    <property type="entry name" value="Dynamin_N"/>
</dbReference>
<evidence type="ECO:0000256" key="3">
    <source>
        <dbReference type="ARBA" id="ARBA00022801"/>
    </source>
</evidence>
<protein>
    <submittedName>
        <fullName evidence="8">Dynamin family protein</fullName>
    </submittedName>
</protein>
<dbReference type="Pfam" id="PF00350">
    <property type="entry name" value="Dynamin_N"/>
    <property type="match status" value="2"/>
</dbReference>
<evidence type="ECO:0000256" key="1">
    <source>
        <dbReference type="ARBA" id="ARBA00004370"/>
    </source>
</evidence>
<reference evidence="9" key="1">
    <citation type="journal article" date="2019" name="Int. J. Syst. Evol. Microbiol.">
        <title>The Global Catalogue of Microorganisms (GCM) 10K type strain sequencing project: providing services to taxonomists for standard genome sequencing and annotation.</title>
        <authorList>
            <consortium name="The Broad Institute Genomics Platform"/>
            <consortium name="The Broad Institute Genome Sequencing Center for Infectious Disease"/>
            <person name="Wu L."/>
            <person name="Ma J."/>
        </authorList>
    </citation>
    <scope>NUCLEOTIDE SEQUENCE [LARGE SCALE GENOMIC DNA]</scope>
    <source>
        <strain evidence="9">CCUG 49339</strain>
    </source>
</reference>